<dbReference type="Proteomes" id="UP000230906">
    <property type="component" value="Unassembled WGS sequence"/>
</dbReference>
<dbReference type="PANTHER" id="PTHR30012:SF0">
    <property type="entry name" value="TYPE II SECRETION SYSTEM PROTEIN F-RELATED"/>
    <property type="match status" value="1"/>
</dbReference>
<reference evidence="10 11" key="1">
    <citation type="submission" date="2017-09" db="EMBL/GenBank/DDBJ databases">
        <title>Depth-based differentiation of microbial function through sediment-hosted aquifers and enrichment of novel symbionts in the deep terrestrial subsurface.</title>
        <authorList>
            <person name="Probst A.J."/>
            <person name="Ladd B."/>
            <person name="Jarett J.K."/>
            <person name="Geller-Mcgrath D.E."/>
            <person name="Sieber C.M."/>
            <person name="Emerson J.B."/>
            <person name="Anantharaman K."/>
            <person name="Thomas B.C."/>
            <person name="Malmstrom R."/>
            <person name="Stieglmeier M."/>
            <person name="Klingl A."/>
            <person name="Woyke T."/>
            <person name="Ryan C.M."/>
            <person name="Banfield J.F."/>
        </authorList>
    </citation>
    <scope>NUCLEOTIDE SEQUENCE [LARGE SCALE GENOMIC DNA]</scope>
    <source>
        <strain evidence="10">CG10_big_fil_rev_8_21_14_0_10_50_13</strain>
    </source>
</reference>
<dbReference type="InterPro" id="IPR042094">
    <property type="entry name" value="T2SS_GspF_sf"/>
</dbReference>
<feature type="domain" description="Type II secretion system protein GspF" evidence="9">
    <location>
        <begin position="70"/>
        <end position="192"/>
    </location>
</feature>
<dbReference type="PRINTS" id="PR00812">
    <property type="entry name" value="BCTERIALGSPF"/>
</dbReference>
<feature type="transmembrane region" description="Helical" evidence="8">
    <location>
        <begin position="168"/>
        <end position="191"/>
    </location>
</feature>
<feature type="non-terminal residue" evidence="10">
    <location>
        <position position="308"/>
    </location>
</feature>
<evidence type="ECO:0000313" key="11">
    <source>
        <dbReference type="Proteomes" id="UP000230906"/>
    </source>
</evidence>
<keyword evidence="5 8" id="KW-0812">Transmembrane</keyword>
<dbReference type="GO" id="GO:0005886">
    <property type="term" value="C:plasma membrane"/>
    <property type="evidence" value="ECO:0007669"/>
    <property type="project" value="UniProtKB-SubCell"/>
</dbReference>
<accession>A0A2H0RGC9</accession>
<protein>
    <recommendedName>
        <fullName evidence="9">Type II secretion system protein GspF domain-containing protein</fullName>
    </recommendedName>
</protein>
<keyword evidence="3" id="KW-1003">Cell membrane</keyword>
<dbReference type="EMBL" id="PCYJ01000013">
    <property type="protein sequence ID" value="PIR45568.1"/>
    <property type="molecule type" value="Genomic_DNA"/>
</dbReference>
<name>A0A2H0RGC9_9BACT</name>
<sequence length="308" mass="34194">MLFNYRATTKESVEQKGSIDAPNEDIAISSLQRRGLVILNIDKAGARRGLLGRSITIFSRVKSRDIVLLSRQIATLFEAKVSVLVTFRLLASESDNQILREALMQITDDIKGGLPISGAMSKHPDIFSDFYVSMIKSGEESGKLSEAFNYLADYLERSYELVTKAKNALVYPAFIVVTFIVVMILMLVFVVPKLSAILVETGQELPIYTKIIVGLSDFFVNYGVLLVILAAALVLFLSRYLPTAAGNLALSRFKISIPYMGRLYKKLYLARIADNLNTMITSGISMVKAVEVTAEVVDNEIYKELLLK</sequence>
<dbReference type="InterPro" id="IPR003004">
    <property type="entry name" value="GspF/PilC"/>
</dbReference>
<organism evidence="10 11">
    <name type="scientific">Candidatus Vogelbacteria bacterium CG10_big_fil_rev_8_21_14_0_10_50_13</name>
    <dbReference type="NCBI Taxonomy" id="1975044"/>
    <lineage>
        <taxon>Bacteria</taxon>
        <taxon>Candidatus Vogeliibacteriota</taxon>
    </lineage>
</organism>
<evidence type="ECO:0000259" key="9">
    <source>
        <dbReference type="Pfam" id="PF00482"/>
    </source>
</evidence>
<evidence type="ECO:0000256" key="2">
    <source>
        <dbReference type="ARBA" id="ARBA00005745"/>
    </source>
</evidence>
<evidence type="ECO:0000256" key="6">
    <source>
        <dbReference type="ARBA" id="ARBA00022989"/>
    </source>
</evidence>
<proteinExistence type="inferred from homology"/>
<evidence type="ECO:0000256" key="7">
    <source>
        <dbReference type="ARBA" id="ARBA00023136"/>
    </source>
</evidence>
<evidence type="ECO:0000256" key="1">
    <source>
        <dbReference type="ARBA" id="ARBA00004429"/>
    </source>
</evidence>
<comment type="subcellular location">
    <subcellularLocation>
        <location evidence="1">Cell inner membrane</location>
        <topology evidence="1">Multi-pass membrane protein</topology>
    </subcellularLocation>
</comment>
<keyword evidence="7 8" id="KW-0472">Membrane</keyword>
<dbReference type="AlphaFoldDB" id="A0A2H0RGC9"/>
<dbReference type="PANTHER" id="PTHR30012">
    <property type="entry name" value="GENERAL SECRETION PATHWAY PROTEIN"/>
    <property type="match status" value="1"/>
</dbReference>
<dbReference type="Gene3D" id="1.20.81.30">
    <property type="entry name" value="Type II secretion system (T2SS), domain F"/>
    <property type="match status" value="2"/>
</dbReference>
<keyword evidence="6 8" id="KW-1133">Transmembrane helix</keyword>
<keyword evidence="4" id="KW-0997">Cell inner membrane</keyword>
<evidence type="ECO:0000313" key="10">
    <source>
        <dbReference type="EMBL" id="PIR45568.1"/>
    </source>
</evidence>
<comment type="caution">
    <text evidence="10">The sequence shown here is derived from an EMBL/GenBank/DDBJ whole genome shotgun (WGS) entry which is preliminary data.</text>
</comment>
<dbReference type="Pfam" id="PF00482">
    <property type="entry name" value="T2SSF"/>
    <property type="match status" value="1"/>
</dbReference>
<feature type="transmembrane region" description="Helical" evidence="8">
    <location>
        <begin position="211"/>
        <end position="237"/>
    </location>
</feature>
<gene>
    <name evidence="10" type="ORF">COV09_00660</name>
</gene>
<dbReference type="FunFam" id="1.20.81.30:FF:000001">
    <property type="entry name" value="Type II secretion system protein F"/>
    <property type="match status" value="1"/>
</dbReference>
<dbReference type="InterPro" id="IPR018076">
    <property type="entry name" value="T2SS_GspF_dom"/>
</dbReference>
<evidence type="ECO:0000256" key="5">
    <source>
        <dbReference type="ARBA" id="ARBA00022692"/>
    </source>
</evidence>
<evidence type="ECO:0000256" key="3">
    <source>
        <dbReference type="ARBA" id="ARBA00022475"/>
    </source>
</evidence>
<comment type="similarity">
    <text evidence="2">Belongs to the GSP F family.</text>
</comment>
<evidence type="ECO:0000256" key="4">
    <source>
        <dbReference type="ARBA" id="ARBA00022519"/>
    </source>
</evidence>
<evidence type="ECO:0000256" key="8">
    <source>
        <dbReference type="SAM" id="Phobius"/>
    </source>
</evidence>